<feature type="domain" description="DUF7791" evidence="1">
    <location>
        <begin position="23"/>
        <end position="63"/>
    </location>
</feature>
<protein>
    <recommendedName>
        <fullName evidence="1">DUF7791 domain-containing protein</fullName>
    </recommendedName>
</protein>
<reference evidence="2" key="2">
    <citation type="journal article" date="2022" name="Microb. Genom.">
        <title>A chromosome-scale genome assembly of the tomato pathogen Cladosporium fulvum reveals a compartmentalized genome architecture and the presence of a dispensable chromosome.</title>
        <authorList>
            <person name="Zaccaron A.Z."/>
            <person name="Chen L.H."/>
            <person name="Samaras A."/>
            <person name="Stergiopoulos I."/>
        </authorList>
    </citation>
    <scope>NUCLEOTIDE SEQUENCE</scope>
    <source>
        <strain evidence="2">Race5_Kim</strain>
    </source>
</reference>
<evidence type="ECO:0000313" key="2">
    <source>
        <dbReference type="EMBL" id="UJO25169.1"/>
    </source>
</evidence>
<dbReference type="RefSeq" id="XP_047769535.1">
    <property type="nucleotide sequence ID" value="XM_047913415.1"/>
</dbReference>
<reference evidence="2" key="1">
    <citation type="submission" date="2021-12" db="EMBL/GenBank/DDBJ databases">
        <authorList>
            <person name="Zaccaron A."/>
            <person name="Stergiopoulos I."/>
        </authorList>
    </citation>
    <scope>NUCLEOTIDE SEQUENCE</scope>
    <source>
        <strain evidence="2">Race5_Kim</strain>
    </source>
</reference>
<keyword evidence="3" id="KW-1185">Reference proteome</keyword>
<dbReference type="KEGG" id="ffu:CLAFUR5_14267"/>
<evidence type="ECO:0000313" key="3">
    <source>
        <dbReference type="Proteomes" id="UP000756132"/>
    </source>
</evidence>
<proteinExistence type="predicted"/>
<dbReference type="EMBL" id="CP090175">
    <property type="protein sequence ID" value="UJO25169.1"/>
    <property type="molecule type" value="Genomic_DNA"/>
</dbReference>
<gene>
    <name evidence="2" type="ORF">CLAFUR5_14267</name>
</gene>
<organism evidence="2 3">
    <name type="scientific">Passalora fulva</name>
    <name type="common">Tomato leaf mold</name>
    <name type="synonym">Cladosporium fulvum</name>
    <dbReference type="NCBI Taxonomy" id="5499"/>
    <lineage>
        <taxon>Eukaryota</taxon>
        <taxon>Fungi</taxon>
        <taxon>Dikarya</taxon>
        <taxon>Ascomycota</taxon>
        <taxon>Pezizomycotina</taxon>
        <taxon>Dothideomycetes</taxon>
        <taxon>Dothideomycetidae</taxon>
        <taxon>Mycosphaerellales</taxon>
        <taxon>Mycosphaerellaceae</taxon>
        <taxon>Fulvia</taxon>
    </lineage>
</organism>
<dbReference type="InterPro" id="IPR056693">
    <property type="entry name" value="DUF7791"/>
</dbReference>
<dbReference type="AlphaFoldDB" id="A0A9Q8PM61"/>
<sequence>MAARLETFLSSSTKDLLVLRRPLDNSLPVDVDFLHRSVYDFLCTNRMQQVLLGNTPKAFHTGRIIHLMDQAKMILAAGVVDYGENNVRAVAQASLGQPHLDLNSYYAASFEPALMAHVRQDIHAPDNTRYVGKARDAPDDNNRNMDACIASLIAGGAFTFATKYYHLNHPDHVWALTPSTCFAAALGLHPTMPYGLQHVNVDFLRRFRAGFLGTWDVEGYRNPIEHDMENMYRHCGNNVMQHFFNKWATEAHRQEQDYDSKVLPVVWEIVKTFSGPTESMAG</sequence>
<evidence type="ECO:0000259" key="1">
    <source>
        <dbReference type="Pfam" id="PF25053"/>
    </source>
</evidence>
<dbReference type="Pfam" id="PF25053">
    <property type="entry name" value="DUF7791"/>
    <property type="match status" value="1"/>
</dbReference>
<dbReference type="GeneID" id="71994145"/>
<name>A0A9Q8PM61_PASFU</name>
<accession>A0A9Q8PM61</accession>
<dbReference type="Proteomes" id="UP000756132">
    <property type="component" value="Chromosome 13"/>
</dbReference>